<organism evidence="4 5">
    <name type="scientific">Mola mola</name>
    <name type="common">Ocean sunfish</name>
    <name type="synonym">Tetraodon mola</name>
    <dbReference type="NCBI Taxonomy" id="94237"/>
    <lineage>
        <taxon>Eukaryota</taxon>
        <taxon>Metazoa</taxon>
        <taxon>Chordata</taxon>
        <taxon>Craniata</taxon>
        <taxon>Vertebrata</taxon>
        <taxon>Euteleostomi</taxon>
        <taxon>Actinopterygii</taxon>
        <taxon>Neopterygii</taxon>
        <taxon>Teleostei</taxon>
        <taxon>Neoteleostei</taxon>
        <taxon>Acanthomorphata</taxon>
        <taxon>Eupercaria</taxon>
        <taxon>Tetraodontiformes</taxon>
        <taxon>Molidae</taxon>
        <taxon>Mola</taxon>
    </lineage>
</organism>
<protein>
    <recommendedName>
        <fullName evidence="3">FIP-RBD domain-containing protein</fullName>
    </recommendedName>
</protein>
<dbReference type="SUPFAM" id="SSF144270">
    <property type="entry name" value="Eferin C-derminal domain-like"/>
    <property type="match status" value="1"/>
</dbReference>
<sequence>KINTKRVNGGALKGPYSQLTQAELISLVLKQENQLSERDRKISELELYIDNLLVRVMEESFYVPTGPTSGAL</sequence>
<dbReference type="InterPro" id="IPR019018">
    <property type="entry name" value="Rab-bd_FIP-RBD"/>
</dbReference>
<keyword evidence="5" id="KW-1185">Reference proteome</keyword>
<dbReference type="Proteomes" id="UP000261620">
    <property type="component" value="Unplaced"/>
</dbReference>
<keyword evidence="1" id="KW-0813">Transport</keyword>
<dbReference type="InterPro" id="IPR037245">
    <property type="entry name" value="FIP-RBD_C_sf"/>
</dbReference>
<dbReference type="PANTHER" id="PTHR15746">
    <property type="entry name" value="RAB11-RELATED"/>
    <property type="match status" value="1"/>
</dbReference>
<dbReference type="STRING" id="94237.ENSMMOP00000010579"/>
<dbReference type="GO" id="GO:0031267">
    <property type="term" value="F:small GTPase binding"/>
    <property type="evidence" value="ECO:0007669"/>
    <property type="project" value="InterPro"/>
</dbReference>
<feature type="domain" description="FIP-RBD" evidence="3">
    <location>
        <begin position="5"/>
        <end position="67"/>
    </location>
</feature>
<dbReference type="Pfam" id="PF09457">
    <property type="entry name" value="RBD-FIP"/>
    <property type="match status" value="1"/>
</dbReference>
<dbReference type="GO" id="GO:0045055">
    <property type="term" value="P:regulated exocytosis"/>
    <property type="evidence" value="ECO:0007669"/>
    <property type="project" value="TreeGrafter"/>
</dbReference>
<accession>A0A3Q3WNP8</accession>
<name>A0A3Q3WNP8_MOLML</name>
<evidence type="ECO:0000313" key="4">
    <source>
        <dbReference type="Ensembl" id="ENSMMOP00000010579.1"/>
    </source>
</evidence>
<evidence type="ECO:0000256" key="2">
    <source>
        <dbReference type="ARBA" id="ARBA00022553"/>
    </source>
</evidence>
<dbReference type="Ensembl" id="ENSMMOT00000010762.1">
    <property type="protein sequence ID" value="ENSMMOP00000010579.1"/>
    <property type="gene ID" value="ENSMMOG00000008164.1"/>
</dbReference>
<dbReference type="AlphaFoldDB" id="A0A3Q3WNP8"/>
<reference evidence="4" key="1">
    <citation type="submission" date="2025-08" db="UniProtKB">
        <authorList>
            <consortium name="Ensembl"/>
        </authorList>
    </citation>
    <scope>IDENTIFICATION</scope>
</reference>
<reference evidence="4" key="2">
    <citation type="submission" date="2025-09" db="UniProtKB">
        <authorList>
            <consortium name="Ensembl"/>
        </authorList>
    </citation>
    <scope>IDENTIFICATION</scope>
</reference>
<dbReference type="InterPro" id="IPR037789">
    <property type="entry name" value="FIP_classI"/>
</dbReference>
<evidence type="ECO:0000259" key="3">
    <source>
        <dbReference type="PROSITE" id="PS51511"/>
    </source>
</evidence>
<keyword evidence="2" id="KW-0597">Phosphoprotein</keyword>
<dbReference type="PROSITE" id="PS51511">
    <property type="entry name" value="FIP_RBD"/>
    <property type="match status" value="1"/>
</dbReference>
<evidence type="ECO:0000313" key="5">
    <source>
        <dbReference type="Proteomes" id="UP000261620"/>
    </source>
</evidence>
<dbReference type="PANTHER" id="PTHR15746:SF25">
    <property type="entry name" value="CALPONIN HOMOLOGY DOMAIN-CONTAINING PROTEIN DDB_G0272472 ISOFORM X1"/>
    <property type="match status" value="1"/>
</dbReference>
<evidence type="ECO:0000256" key="1">
    <source>
        <dbReference type="ARBA" id="ARBA00022448"/>
    </source>
</evidence>
<proteinExistence type="predicted"/>
<dbReference type="Gene3D" id="1.20.5.2440">
    <property type="match status" value="1"/>
</dbReference>